<dbReference type="GO" id="GO:0006310">
    <property type="term" value="P:DNA recombination"/>
    <property type="evidence" value="ECO:0007669"/>
    <property type="project" value="UniProtKB-KW"/>
</dbReference>
<dbReference type="KEGG" id="rei:IE4771_CH03050"/>
<evidence type="ECO:0000313" key="2">
    <source>
        <dbReference type="EMBL" id="AIC28144.1"/>
    </source>
</evidence>
<evidence type="ECO:0000256" key="1">
    <source>
        <dbReference type="ARBA" id="ARBA00023172"/>
    </source>
</evidence>
<protein>
    <submittedName>
        <fullName evidence="2">Phage integrase family protein</fullName>
    </submittedName>
</protein>
<dbReference type="InterPro" id="IPR013762">
    <property type="entry name" value="Integrase-like_cat_sf"/>
</dbReference>
<dbReference type="OrthoDB" id="8340965at2"/>
<sequence length="662" mass="74652">MPVPLKVPSYKTIVDFDYESRRRSWLGSPYETHEWTFRDGAGEGKDETVKFDVPMADGRSLIEHARLYATFKELVFWLRAGNYTRIDDGARHAQYAKTLLRICYGMTVRGFYSFASLTSFDIDMLCEEAAMGTDSLLRASAVVKEKLGAYSSWEAIPHTLAKNKQFNIGAIRLAFNLPKKWAAIEINSEVEVATARLNGELKQSVADLREDPITVQNIQLVTTLFDALYALRHYIEAPTIKFRPFPEGPAKRADKLGACTTKTPIPPPLLVMKLLEESVRFVANNSDAVQAAYNANLDARENGEIYRPDAEALRPRISQIAVACFILIAAFTARRTEEIKMLERDCLEGDDVDGWWMKCYIEKTERTRSWIPIPNIVARAVQVLSSFNADGDGDPNALIFNYLDPVTGKIADLAPEGKINDFARSVRTVEYVNDNDENLIWPWQPRQFRRFFAVLYIWRYKGKFESLSHHLRHFNLQMTNDYVTLDPENAKEWTREVWNFRIEIVKDLVSGETVYTGPMGERLNKLVKRLREKFSDVQIIPEFLAQAVIRQMEKGSVVVTPKPWVTCCCPRTSSGCAKAACRKKAGFEDGDVGPDYAAAGPTVCPGCPWALIGPENVSYFDEELQALAPNSGAEDDGPTIFGELQAANVVTLSAFRETVRVN</sequence>
<dbReference type="HOGENOM" id="CLU_414394_0_0_5"/>
<gene>
    <name evidence="2" type="ORF">IE4771_CH03050</name>
</gene>
<accession>A0A060I369</accession>
<proteinExistence type="predicted"/>
<dbReference type="RefSeq" id="WP_010059689.1">
    <property type="nucleotide sequence ID" value="NZ_CP006986.1"/>
</dbReference>
<reference evidence="2 3" key="1">
    <citation type="submission" date="2013-12" db="EMBL/GenBank/DDBJ databases">
        <title>Complete genome sequence of Rhizobium etli bv. mimosae IE4771.</title>
        <authorList>
            <person name="Bustos P."/>
            <person name="Santamaria R.I."/>
            <person name="Lozano L."/>
            <person name="Ormeno-Orrillo E."/>
            <person name="Rogel M.A."/>
            <person name="Romero D."/>
            <person name="Cevallos M.A."/>
            <person name="Martinez-Romero E."/>
            <person name="Gonzalez V."/>
        </authorList>
    </citation>
    <scope>NUCLEOTIDE SEQUENCE [LARGE SCALE GENOMIC DNA]</scope>
    <source>
        <strain evidence="2 3">IE4771</strain>
    </source>
</reference>
<dbReference type="GO" id="GO:0003677">
    <property type="term" value="F:DNA binding"/>
    <property type="evidence" value="ECO:0007669"/>
    <property type="project" value="InterPro"/>
</dbReference>
<organism evidence="2 3">
    <name type="scientific">Rhizobium etli bv. mimosae str. IE4771</name>
    <dbReference type="NCBI Taxonomy" id="1432050"/>
    <lineage>
        <taxon>Bacteria</taxon>
        <taxon>Pseudomonadati</taxon>
        <taxon>Pseudomonadota</taxon>
        <taxon>Alphaproteobacteria</taxon>
        <taxon>Hyphomicrobiales</taxon>
        <taxon>Rhizobiaceae</taxon>
        <taxon>Rhizobium/Agrobacterium group</taxon>
        <taxon>Rhizobium</taxon>
    </lineage>
</organism>
<dbReference type="InterPro" id="IPR011010">
    <property type="entry name" value="DNA_brk_join_enz"/>
</dbReference>
<dbReference type="GO" id="GO:0015074">
    <property type="term" value="P:DNA integration"/>
    <property type="evidence" value="ECO:0007669"/>
    <property type="project" value="InterPro"/>
</dbReference>
<dbReference type="EMBL" id="CP006986">
    <property type="protein sequence ID" value="AIC28144.1"/>
    <property type="molecule type" value="Genomic_DNA"/>
</dbReference>
<evidence type="ECO:0000313" key="3">
    <source>
        <dbReference type="Proteomes" id="UP000027180"/>
    </source>
</evidence>
<dbReference type="AlphaFoldDB" id="A0A060I369"/>
<keyword evidence="1" id="KW-0233">DNA recombination</keyword>
<name>A0A060I369_RHIET</name>
<dbReference type="Gene3D" id="1.10.443.10">
    <property type="entry name" value="Intergrase catalytic core"/>
    <property type="match status" value="1"/>
</dbReference>
<dbReference type="Proteomes" id="UP000027180">
    <property type="component" value="Chromosome"/>
</dbReference>
<dbReference type="SUPFAM" id="SSF56349">
    <property type="entry name" value="DNA breaking-rejoining enzymes"/>
    <property type="match status" value="1"/>
</dbReference>